<dbReference type="Pfam" id="PF01759">
    <property type="entry name" value="NTR"/>
    <property type="match status" value="1"/>
</dbReference>
<evidence type="ECO:0000256" key="3">
    <source>
        <dbReference type="ARBA" id="ARBA00022588"/>
    </source>
</evidence>
<dbReference type="GO" id="GO:0005579">
    <property type="term" value="C:membrane attack complex"/>
    <property type="evidence" value="ECO:0007669"/>
    <property type="project" value="Ensembl"/>
</dbReference>
<accession>A0A5F4W7A0</accession>
<dbReference type="CDD" id="cd03582">
    <property type="entry name" value="NTR_complement_C5"/>
    <property type="match status" value="1"/>
</dbReference>
<keyword evidence="6" id="KW-1015">Disulfide bond</keyword>
<protein>
    <submittedName>
        <fullName evidence="11">Complement C5</fullName>
    </submittedName>
</protein>
<dbReference type="Gene3D" id="2.60.40.1930">
    <property type="match status" value="3"/>
</dbReference>
<dbReference type="FunFam" id="2.60.40.10:FF:001848">
    <property type="entry name" value="Complement component C5"/>
    <property type="match status" value="1"/>
</dbReference>
<dbReference type="SUPFAM" id="SSF47686">
    <property type="entry name" value="Anaphylotoxins (complement system)"/>
    <property type="match status" value="1"/>
</dbReference>
<dbReference type="GO" id="GO:0010760">
    <property type="term" value="P:negative regulation of macrophage chemotaxis"/>
    <property type="evidence" value="ECO:0007669"/>
    <property type="project" value="Ensembl"/>
</dbReference>
<dbReference type="Bgee" id="ENSCJAG00000020273">
    <property type="expression patterns" value="Expressed in liver and 3 other cell types or tissues"/>
</dbReference>
<dbReference type="InterPro" id="IPR018081">
    <property type="entry name" value="Anaphylatoxin_comp_syst"/>
</dbReference>
<dbReference type="InterPro" id="IPR041425">
    <property type="entry name" value="C3/4/5_MG1"/>
</dbReference>
<evidence type="ECO:0000259" key="9">
    <source>
        <dbReference type="PROSITE" id="PS01178"/>
    </source>
</evidence>
<evidence type="ECO:0000313" key="11">
    <source>
        <dbReference type="Ensembl" id="ENSCJAP00000073706.2"/>
    </source>
</evidence>
<evidence type="ECO:0000256" key="7">
    <source>
        <dbReference type="ARBA" id="ARBA00023162"/>
    </source>
</evidence>
<dbReference type="Pfam" id="PF07677">
    <property type="entry name" value="A2M_recep"/>
    <property type="match status" value="1"/>
</dbReference>
<dbReference type="SMART" id="SM01361">
    <property type="entry name" value="A2M_recep"/>
    <property type="match status" value="1"/>
</dbReference>
<dbReference type="InterPro" id="IPR008930">
    <property type="entry name" value="Terpenoid_cyclase/PrenylTrfase"/>
</dbReference>
<dbReference type="Ensembl" id="ENSCJAT00000110782.2">
    <property type="protein sequence ID" value="ENSCJAP00000073706.2"/>
    <property type="gene ID" value="ENSCJAG00000020273.5"/>
</dbReference>
<dbReference type="InterPro" id="IPR040839">
    <property type="entry name" value="MG4"/>
</dbReference>
<evidence type="ECO:0000256" key="2">
    <source>
        <dbReference type="ARBA" id="ARBA00022525"/>
    </source>
</evidence>
<dbReference type="GeneTree" id="ENSGT00940000155670"/>
<evidence type="ECO:0000256" key="4">
    <source>
        <dbReference type="ARBA" id="ARBA00022729"/>
    </source>
</evidence>
<dbReference type="Pfam" id="PF01835">
    <property type="entry name" value="MG2"/>
    <property type="match status" value="1"/>
</dbReference>
<dbReference type="GO" id="GO:0160257">
    <property type="term" value="P:complement activation, GZMK pathway"/>
    <property type="evidence" value="ECO:0007669"/>
    <property type="project" value="Ensembl"/>
</dbReference>
<dbReference type="SMART" id="SM01360">
    <property type="entry name" value="A2M"/>
    <property type="match status" value="1"/>
</dbReference>
<dbReference type="Pfam" id="PF07678">
    <property type="entry name" value="TED_complement"/>
    <property type="match status" value="1"/>
</dbReference>
<evidence type="ECO:0000313" key="12">
    <source>
        <dbReference type="Proteomes" id="UP000008225"/>
    </source>
</evidence>
<dbReference type="FunFam" id="1.50.10.20:FF:000020">
    <property type="entry name" value="Complement C5"/>
    <property type="match status" value="1"/>
</dbReference>
<dbReference type="Gene3D" id="1.20.91.20">
    <property type="entry name" value="Anaphylotoxins (complement system)"/>
    <property type="match status" value="1"/>
</dbReference>
<keyword evidence="3" id="KW-0391">Immunity</keyword>
<feature type="domain" description="NTR" evidence="10">
    <location>
        <begin position="1544"/>
        <end position="1688"/>
    </location>
</feature>
<dbReference type="FunFam" id="2.60.40.1940:FF:000001">
    <property type="entry name" value="Complement component C3"/>
    <property type="match status" value="1"/>
</dbReference>
<dbReference type="Gene3D" id="2.20.130.20">
    <property type="match status" value="1"/>
</dbReference>
<keyword evidence="12" id="KW-1185">Reference proteome</keyword>
<dbReference type="PROSITE" id="PS01178">
    <property type="entry name" value="ANAPHYLATOXIN_2"/>
    <property type="match status" value="1"/>
</dbReference>
<dbReference type="SMART" id="SM00104">
    <property type="entry name" value="ANATO"/>
    <property type="match status" value="1"/>
</dbReference>
<dbReference type="InterPro" id="IPR011626">
    <property type="entry name" value="Alpha-macroglobulin_TED"/>
</dbReference>
<evidence type="ECO:0000256" key="8">
    <source>
        <dbReference type="ARBA" id="ARBA00023198"/>
    </source>
</evidence>
<dbReference type="PANTHER" id="PTHR11412:SF83">
    <property type="entry name" value="COMPLEMENT C5"/>
    <property type="match status" value="1"/>
</dbReference>
<feature type="domain" description="Anaphylatoxin-like" evidence="9">
    <location>
        <begin position="710"/>
        <end position="744"/>
    </location>
</feature>
<dbReference type="SUPFAM" id="SSF50242">
    <property type="entry name" value="TIMP-like"/>
    <property type="match status" value="1"/>
</dbReference>
<dbReference type="OMA" id="YKRIIAC"/>
<keyword evidence="7" id="KW-0179">Complement alternate pathway</keyword>
<dbReference type="Pfam" id="PF17789">
    <property type="entry name" value="MG4"/>
    <property type="match status" value="1"/>
</dbReference>
<dbReference type="InterPro" id="IPR001840">
    <property type="entry name" value="Anaphylatoxn_comp_syst_dom"/>
</dbReference>
<dbReference type="PANTHER" id="PTHR11412">
    <property type="entry name" value="MACROGLOBULIN / COMPLEMENT"/>
    <property type="match status" value="1"/>
</dbReference>
<dbReference type="GO" id="GO:0005615">
    <property type="term" value="C:extracellular space"/>
    <property type="evidence" value="ECO:0007669"/>
    <property type="project" value="InterPro"/>
</dbReference>
<dbReference type="InterPro" id="IPR041555">
    <property type="entry name" value="MG3"/>
</dbReference>
<dbReference type="Gene3D" id="2.60.40.10">
    <property type="entry name" value="Immunoglobulins"/>
    <property type="match status" value="2"/>
</dbReference>
<dbReference type="CDD" id="cd00017">
    <property type="entry name" value="ANATO"/>
    <property type="match status" value="1"/>
</dbReference>
<dbReference type="Pfam" id="PF17791">
    <property type="entry name" value="MG3"/>
    <property type="match status" value="1"/>
</dbReference>
<dbReference type="InterPro" id="IPR002890">
    <property type="entry name" value="MG2"/>
</dbReference>
<dbReference type="GO" id="GO:0006957">
    <property type="term" value="P:complement activation, alternative pathway"/>
    <property type="evidence" value="ECO:0007669"/>
    <property type="project" value="UniProtKB-KW"/>
</dbReference>
<proteinExistence type="predicted"/>
<dbReference type="Pfam" id="PF17790">
    <property type="entry name" value="MG1"/>
    <property type="match status" value="1"/>
</dbReference>
<dbReference type="CDD" id="cd02896">
    <property type="entry name" value="complement_C3_C4_C5"/>
    <property type="match status" value="1"/>
</dbReference>
<gene>
    <name evidence="11" type="primary">C5</name>
</gene>
<dbReference type="SUPFAM" id="SSF48239">
    <property type="entry name" value="Terpenoid cyclases/Protein prenyltransferases"/>
    <property type="match status" value="1"/>
</dbReference>
<reference evidence="11" key="1">
    <citation type="submission" date="2009-03" db="EMBL/GenBank/DDBJ databases">
        <authorList>
            <person name="Warren W."/>
            <person name="Ye L."/>
            <person name="Minx P."/>
            <person name="Worley K."/>
            <person name="Gibbs R."/>
            <person name="Wilson R.K."/>
        </authorList>
    </citation>
    <scope>NUCLEOTIDE SEQUENCE [LARGE SCALE GENOMIC DNA]</scope>
</reference>
<dbReference type="GO" id="GO:0010575">
    <property type="term" value="P:positive regulation of vascular endothelial growth factor production"/>
    <property type="evidence" value="ECO:0007669"/>
    <property type="project" value="Ensembl"/>
</dbReference>
<dbReference type="Pfam" id="PF00207">
    <property type="entry name" value="A2M"/>
    <property type="match status" value="1"/>
</dbReference>
<dbReference type="SMART" id="SM00643">
    <property type="entry name" value="C345C"/>
    <property type="match status" value="1"/>
</dbReference>
<dbReference type="InterPro" id="IPR050473">
    <property type="entry name" value="A2M/Complement_sys"/>
</dbReference>
<dbReference type="Gene3D" id="1.50.10.20">
    <property type="match status" value="1"/>
</dbReference>
<dbReference type="InterPro" id="IPR001599">
    <property type="entry name" value="Macroglobln_a2"/>
</dbReference>
<dbReference type="FunFam" id="2.60.40.1930:FF:000012">
    <property type="entry name" value="Complement C5"/>
    <property type="match status" value="1"/>
</dbReference>
<keyword evidence="5" id="KW-0180">Complement pathway</keyword>
<dbReference type="InterPro" id="IPR008993">
    <property type="entry name" value="TIMP-like_OB-fold"/>
</dbReference>
<dbReference type="Gene3D" id="2.60.40.690">
    <property type="entry name" value="Alpha-macroglobulin, receptor-binding domain"/>
    <property type="match status" value="1"/>
</dbReference>
<dbReference type="FunFam" id="2.20.130.20:FF:000008">
    <property type="entry name" value="Complement component C5"/>
    <property type="match status" value="1"/>
</dbReference>
<dbReference type="InterPro" id="IPR013783">
    <property type="entry name" value="Ig-like_fold"/>
</dbReference>
<dbReference type="SUPFAM" id="SSF49410">
    <property type="entry name" value="Alpha-macroglobulin receptor domain"/>
    <property type="match status" value="1"/>
</dbReference>
<keyword evidence="8" id="KW-0395">Inflammatory response</keyword>
<dbReference type="FunFam" id="2.40.50.120:FF:000023">
    <property type="entry name" value="Complement C5"/>
    <property type="match status" value="1"/>
</dbReference>
<keyword evidence="4" id="KW-0732">Signal</keyword>
<dbReference type="Pfam" id="PF07703">
    <property type="entry name" value="A2M_BRD"/>
    <property type="match status" value="1"/>
</dbReference>
<dbReference type="GO" id="GO:0032722">
    <property type="term" value="P:positive regulation of chemokine production"/>
    <property type="evidence" value="ECO:0007669"/>
    <property type="project" value="Ensembl"/>
</dbReference>
<dbReference type="Proteomes" id="UP000008225">
    <property type="component" value="Chromosome 1"/>
</dbReference>
<reference evidence="11" key="2">
    <citation type="submission" date="2025-08" db="UniProtKB">
        <authorList>
            <consortium name="Ensembl"/>
        </authorList>
    </citation>
    <scope>IDENTIFICATION</scope>
</reference>
<evidence type="ECO:0000256" key="6">
    <source>
        <dbReference type="ARBA" id="ARBA00023157"/>
    </source>
</evidence>
<dbReference type="InterPro" id="IPR048843">
    <property type="entry name" value="C5_CUB"/>
</dbReference>
<evidence type="ECO:0000259" key="10">
    <source>
        <dbReference type="PROSITE" id="PS50189"/>
    </source>
</evidence>
<dbReference type="FunFam" id="2.60.40.10:FF:001901">
    <property type="entry name" value="Complement C5"/>
    <property type="match status" value="1"/>
</dbReference>
<name>A0A5F4W7A0_CALJA</name>
<dbReference type="InterPro" id="IPR009048">
    <property type="entry name" value="A-macroglobulin_rcpt-bd"/>
</dbReference>
<dbReference type="PROSITE" id="PS50189">
    <property type="entry name" value="NTR"/>
    <property type="match status" value="1"/>
</dbReference>
<evidence type="ECO:0000256" key="5">
    <source>
        <dbReference type="ARBA" id="ARBA00022875"/>
    </source>
</evidence>
<dbReference type="Pfam" id="PF01821">
    <property type="entry name" value="ANATO"/>
    <property type="match status" value="1"/>
</dbReference>
<dbReference type="InterPro" id="IPR018933">
    <property type="entry name" value="Netrin_module_non-TIMP"/>
</dbReference>
<evidence type="ECO:0000256" key="1">
    <source>
        <dbReference type="ARBA" id="ARBA00004613"/>
    </source>
</evidence>
<dbReference type="PRINTS" id="PR00004">
    <property type="entry name" value="ANAPHYLATOXN"/>
</dbReference>
<keyword evidence="3" id="KW-0399">Innate immunity</keyword>
<dbReference type="SMART" id="SM01359">
    <property type="entry name" value="A2M_N_2"/>
    <property type="match status" value="1"/>
</dbReference>
<dbReference type="GO" id="GO:0006954">
    <property type="term" value="P:inflammatory response"/>
    <property type="evidence" value="ECO:0007669"/>
    <property type="project" value="UniProtKB-KW"/>
</dbReference>
<dbReference type="GO" id="GO:0004866">
    <property type="term" value="F:endopeptidase inhibitor activity"/>
    <property type="evidence" value="ECO:0007669"/>
    <property type="project" value="InterPro"/>
</dbReference>
<dbReference type="Gene3D" id="6.20.50.160">
    <property type="match status" value="1"/>
</dbReference>
<dbReference type="Gene3D" id="2.40.50.120">
    <property type="match status" value="1"/>
</dbReference>
<sequence>MYFKWNLSSERKNQKCKKIGHIKTLSLIFSFFNRYVISAPKIFRVGASEKIVIQVYGYTEAFDATISIKSYPDKKISYSSGYVHLSSQNKFQNSAVLTIQPKQLPGGQNPVSYVYLEVVSKHFSKSKKMPITYDNGFLFIHTDKPVYTPDQSVKVRVYSLNDDLKPAKRETVLTFIDPEGSEVDMVEEIDYTGIISFPDFKIPSNPKYGVWTIQAKYNEDFSTTGTTYFGVKEYVLPHFSVSIEPESNFIGYKNFKNFEITIKARYFYNKVVTEAEVYITFGIRDDLKDDQKEMMQTAMQTAVLINGIAQFTFNSETAVKELSYYSLEDLNEKYLYIAVTVIESTGGFSEEAEIPGIKYVLSPYKLNLVATPLFLKPGIPYSIKVQVKDSLDQLVGGVPVTLNAQTIDVNQEPSDLEPKKSVTRVDDGVASFVVNLPSGVTVLEFNVKTDAPDLPEGNQAREGYRAVAYSSLSQSYLYIDWTDNHKALLVGEHLNIIVTPKSPYIDKITQYNYLILSKGKIIDFGTREKFSDASYQSINIPVTENMVPSSRLLVYYIVTGEQTAELVSDSVWLNIEEKCGNQLQVHLSPDSDAYSPGQTVSLDMETRMDSWVALTAVDSAVYGVQTKAKKPLERVFQYLEKSDLGCGAGGGLNNADVFHLAGLTFLTNANADDSQENDAPCKEILRPRRMLKKKIDEIAAKYKHSVMKRCCYDGARDNYDETCQQRAARITLGPRCVKAFTECCVAAAEHCANCSFKHMQLGRLGMKILLPVSKPEIRSYFPESWLWEVHHVPGRKQLEFALPDSLTTWEIQGVGISDSGICVADTLKAKVFKDVFLEMNIPYSVVRGEQVQLKGTVYNYRTTGMQFCVKMSAVEGICLSGSPATDHQATKLSKCVYQKVEGSSSHLVTFTVLPLETGLHNINFSLVTSFGKEILVKTLRVVPEGVKRESYSGVTLDPRGIYGTMSRRKEFPYRIPLDLVPKTKIKRILSIKGLLIGEVFSAVLSQEGINILTHLPKGSAEAELMSIVPVFYVFHYLEAGNHWNIFHPNSLTEKQNLKKKLKAGMVSIMSFKNADYSYSVWKGGSASTWLTAFALRVLGQVNKYVEQNQNSICNSLVWLVENHQLDNGSFKENSQYQPIKLQGTLPVEARENNLYLTAFTVIGIRKAFDICPLEKINTALIKADTFLLENTLPAQSTFTLAIAAYALSLGDKTHPQFRSIVSTLKREAFVKGNPPIYRFWKDKLQHKDNSVPNTGTARMVETTAYALLTSLNLKDINYVNPIIKWLSEQQRYGGGFYSTQDTINAIEGLTEYSLLVKQLHLNMDIDVTYKHKGALHHYKMTDKNFLGRPVEVLLDDDLVVSTGFGSGLATVHVTTVVHKTSTSEEVCSFHLKIDTQDIEASSYRGYGDFDYKRIVACASYKPGQEESSSGSSHAVMDISLPTGINANEDDLKAQVEGVDQLFADYQIKDGHVILQLNSIPSNDFLCVRFRIFELFEVGFLSPATFTVYEYHRPDKQCTMFYSTSDIKLQKVCEGATCKCVEADCGQMQTELDLTISAETRKQTACKPEIAYAYKVSITSITVENVFVKYTATLLDIYRTGEAVAEKNSEITFIKKVTCSNAELVKGRQYLIMGREALQIKYNFSFRYIYPLDSSTWIEYWPRDTTCSSCQAFLTNLDEFAEDIFFNGC</sequence>
<organism evidence="11 12">
    <name type="scientific">Callithrix jacchus</name>
    <name type="common">White-tufted-ear marmoset</name>
    <name type="synonym">Simia Jacchus</name>
    <dbReference type="NCBI Taxonomy" id="9483"/>
    <lineage>
        <taxon>Eukaryota</taxon>
        <taxon>Metazoa</taxon>
        <taxon>Chordata</taxon>
        <taxon>Craniata</taxon>
        <taxon>Vertebrata</taxon>
        <taxon>Euteleostomi</taxon>
        <taxon>Mammalia</taxon>
        <taxon>Eutheria</taxon>
        <taxon>Euarchontoglires</taxon>
        <taxon>Primates</taxon>
        <taxon>Haplorrhini</taxon>
        <taxon>Platyrrhini</taxon>
        <taxon>Cebidae</taxon>
        <taxon>Callitrichinae</taxon>
        <taxon>Callithrix</taxon>
        <taxon>Callithrix</taxon>
    </lineage>
</organism>
<dbReference type="InterPro" id="IPR001134">
    <property type="entry name" value="Netrin_domain"/>
</dbReference>
<dbReference type="InterPro" id="IPR036595">
    <property type="entry name" value="A-macroglobulin_rcpt-bd_sf"/>
</dbReference>
<dbReference type="InterPro" id="IPR011625">
    <property type="entry name" value="A2M_N_BRD"/>
</dbReference>
<keyword evidence="2" id="KW-0964">Secreted</keyword>
<dbReference type="Pfam" id="PF21309">
    <property type="entry name" value="C5_CUB"/>
    <property type="match status" value="1"/>
</dbReference>
<dbReference type="PROSITE" id="PS01177">
    <property type="entry name" value="ANAPHYLATOXIN_1"/>
    <property type="match status" value="1"/>
</dbReference>
<dbReference type="Gene3D" id="2.60.40.1940">
    <property type="match status" value="1"/>
</dbReference>
<dbReference type="InterPro" id="IPR000020">
    <property type="entry name" value="Anaphylatoxin/fibulin"/>
</dbReference>
<dbReference type="GO" id="GO:0006958">
    <property type="term" value="P:complement activation, classical pathway"/>
    <property type="evidence" value="ECO:0007669"/>
    <property type="project" value="UniProtKB-KW"/>
</dbReference>
<comment type="subcellular location">
    <subcellularLocation>
        <location evidence="1">Secreted</location>
    </subcellularLocation>
</comment>
<dbReference type="Gene3D" id="2.60.120.1540">
    <property type="match status" value="1"/>
</dbReference>
<reference evidence="11" key="3">
    <citation type="submission" date="2025-09" db="UniProtKB">
        <authorList>
            <consortium name="Ensembl"/>
        </authorList>
    </citation>
    <scope>IDENTIFICATION</scope>
</reference>